<feature type="domain" description="DUF6089" evidence="2">
    <location>
        <begin position="20"/>
        <end position="223"/>
    </location>
</feature>
<feature type="signal peptide" evidence="1">
    <location>
        <begin position="1"/>
        <end position="24"/>
    </location>
</feature>
<dbReference type="InterPro" id="IPR045743">
    <property type="entry name" value="DUF6089"/>
</dbReference>
<reference evidence="3" key="1">
    <citation type="submission" date="2020-02" db="EMBL/GenBank/DDBJ databases">
        <authorList>
            <person name="Meier V. D."/>
        </authorList>
    </citation>
    <scope>NUCLEOTIDE SEQUENCE</scope>
    <source>
        <strain evidence="3">AVDCRST_MAG56</strain>
    </source>
</reference>
<organism evidence="3">
    <name type="scientific">uncultured Cytophagales bacterium</name>
    <dbReference type="NCBI Taxonomy" id="158755"/>
    <lineage>
        <taxon>Bacteria</taxon>
        <taxon>Pseudomonadati</taxon>
        <taxon>Bacteroidota</taxon>
        <taxon>Sphingobacteriia</taxon>
        <taxon>Sphingobacteriales</taxon>
        <taxon>environmental samples</taxon>
    </lineage>
</organism>
<evidence type="ECO:0000256" key="1">
    <source>
        <dbReference type="SAM" id="SignalP"/>
    </source>
</evidence>
<dbReference type="AlphaFoldDB" id="A0A6J4L7V3"/>
<proteinExistence type="predicted"/>
<evidence type="ECO:0000259" key="2">
    <source>
        <dbReference type="Pfam" id="PF19573"/>
    </source>
</evidence>
<accession>A0A6J4L7V3</accession>
<feature type="chain" id="PRO_5026756336" description="DUF6089 domain-containing protein" evidence="1">
    <location>
        <begin position="25"/>
        <end position="227"/>
    </location>
</feature>
<dbReference type="EMBL" id="CADCTQ010000589">
    <property type="protein sequence ID" value="CAA9324978.1"/>
    <property type="molecule type" value="Genomic_DNA"/>
</dbReference>
<dbReference type="SUPFAM" id="SSF56925">
    <property type="entry name" value="OMPA-like"/>
    <property type="match status" value="1"/>
</dbReference>
<gene>
    <name evidence="3" type="ORF">AVDCRST_MAG56-7078</name>
</gene>
<dbReference type="InterPro" id="IPR011250">
    <property type="entry name" value="OMP/PagP_B-barrel"/>
</dbReference>
<sequence>MDTRTRFLLWCLVAGTFCCRPALAQRLEVGVGGGVANYKGDITPDINWREPGPAGQIFLRHNPGKAISLTYGFMLGRFGASDQNSRDPLAKRRNFSFSTRFVEASAVAEYNFLDYRDPIRRINFTPYLFGGLALFRFEPLENFRPTYDLYQIGIPFGVGMKYVLGGSWNLGVAFGARKTFTDYLDDRSGVDPQNRLGSANPYNKDMYFYTSVSVSYTFYKVRCPEQY</sequence>
<protein>
    <recommendedName>
        <fullName evidence="2">DUF6089 domain-containing protein</fullName>
    </recommendedName>
</protein>
<dbReference type="Pfam" id="PF19573">
    <property type="entry name" value="DUF6089"/>
    <property type="match status" value="1"/>
</dbReference>
<evidence type="ECO:0000313" key="3">
    <source>
        <dbReference type="EMBL" id="CAA9324978.1"/>
    </source>
</evidence>
<keyword evidence="1" id="KW-0732">Signal</keyword>
<name>A0A6J4L7V3_9SPHI</name>